<dbReference type="RefSeq" id="WP_045679259.1">
    <property type="nucleotide sequence ID" value="NZ_CP010803.1"/>
</dbReference>
<dbReference type="HOGENOM" id="CLU_2382733_0_0_5"/>
<name>A0A0D5LL34_MAREN</name>
<reference evidence="1 2" key="1">
    <citation type="journal article" date="2015" name="Genome Announc.">
        <title>Complete genome sequence of Martelella endophytica YC6887, which has antifungal activity associated with a halophyte.</title>
        <authorList>
            <person name="Khan A."/>
            <person name="Khan H."/>
            <person name="Chung E.J."/>
            <person name="Hossain M.T."/>
            <person name="Chung Y.R."/>
        </authorList>
    </citation>
    <scope>NUCLEOTIDE SEQUENCE [LARGE SCALE GENOMIC DNA]</scope>
    <source>
        <strain evidence="1">YC6887</strain>
    </source>
</reference>
<protein>
    <submittedName>
        <fullName evidence="1">Uncharacterized protein</fullName>
    </submittedName>
</protein>
<dbReference type="OrthoDB" id="8446253at2"/>
<sequence length="94" mass="10479">MRGYPWKVGEKAVCIDDRWFDDVPEYAPKKGDILTVAAVSVEFIVPVGDVLLLSFNEIGWDWQAAAFRPLARQAPDISVFTAMLKPKTLEPVDG</sequence>
<evidence type="ECO:0000313" key="1">
    <source>
        <dbReference type="EMBL" id="AJY44680.1"/>
    </source>
</evidence>
<dbReference type="EMBL" id="CP010803">
    <property type="protein sequence ID" value="AJY44680.1"/>
    <property type="molecule type" value="Genomic_DNA"/>
</dbReference>
<gene>
    <name evidence="1" type="ORF">TM49_01665</name>
</gene>
<accession>A0A0D5LL34</accession>
<keyword evidence="2" id="KW-1185">Reference proteome</keyword>
<dbReference type="PATRIC" id="fig|1486262.3.peg.342"/>
<dbReference type="AlphaFoldDB" id="A0A0D5LL34"/>
<dbReference type="KEGG" id="mey:TM49_01665"/>
<dbReference type="STRING" id="1486262.TM49_01665"/>
<proteinExistence type="predicted"/>
<evidence type="ECO:0000313" key="2">
    <source>
        <dbReference type="Proteomes" id="UP000032611"/>
    </source>
</evidence>
<organism evidence="1 2">
    <name type="scientific">Martelella endophytica</name>
    <dbReference type="NCBI Taxonomy" id="1486262"/>
    <lineage>
        <taxon>Bacteria</taxon>
        <taxon>Pseudomonadati</taxon>
        <taxon>Pseudomonadota</taxon>
        <taxon>Alphaproteobacteria</taxon>
        <taxon>Hyphomicrobiales</taxon>
        <taxon>Aurantimonadaceae</taxon>
        <taxon>Martelella</taxon>
    </lineage>
</organism>
<dbReference type="Proteomes" id="UP000032611">
    <property type="component" value="Chromosome"/>
</dbReference>